<dbReference type="PANTHER" id="PTHR43308">
    <property type="entry name" value="OUTER MEMBRANE PROTEIN ALPHA-RELATED"/>
    <property type="match status" value="1"/>
</dbReference>
<dbReference type="Proteomes" id="UP000783588">
    <property type="component" value="Unassembled WGS sequence"/>
</dbReference>
<evidence type="ECO:0000256" key="1">
    <source>
        <dbReference type="ARBA" id="ARBA00022737"/>
    </source>
</evidence>
<dbReference type="InterPro" id="IPR051465">
    <property type="entry name" value="Cell_Envelope_Struct_Comp"/>
</dbReference>
<keyword evidence="5" id="KW-1185">Reference proteome</keyword>
<dbReference type="InterPro" id="IPR001119">
    <property type="entry name" value="SLH_dom"/>
</dbReference>
<feature type="domain" description="SLH" evidence="3">
    <location>
        <begin position="415"/>
        <end position="474"/>
    </location>
</feature>
<name>A0ABS6ERP0_9FIRM</name>
<organism evidence="4 5">
    <name type="scientific">Butyricicoccus intestinisimiae</name>
    <dbReference type="NCBI Taxonomy" id="2841509"/>
    <lineage>
        <taxon>Bacteria</taxon>
        <taxon>Bacillati</taxon>
        <taxon>Bacillota</taxon>
        <taxon>Clostridia</taxon>
        <taxon>Eubacteriales</taxon>
        <taxon>Butyricicoccaceae</taxon>
        <taxon>Butyricicoccus</taxon>
    </lineage>
</organism>
<keyword evidence="2" id="KW-0732">Signal</keyword>
<feature type="signal peptide" evidence="2">
    <location>
        <begin position="1"/>
        <end position="24"/>
    </location>
</feature>
<gene>
    <name evidence="4" type="ORF">KQI75_06985</name>
</gene>
<sequence>MKKRITAYLLAFALLCASIPSAFAVQTEVRPDANRFVTRAGVSGTVYQAKVYSQAEHEAQLKNATFTTIACSKNYAQNDGSVSKNAAEMTTDNFSSYGEQLPNYYYNFGKKSIYVGSAMKKMYDNIKADLQKGTNSAIFRDDDTGERKLGVTFSVPERSQLGVSQDDYHQMLYNFAMDIGWLVYRSIDCDCPEMFYSNGFMYMGYSLGERENQITVYVSPGFRKGFETYEERAAMKQALDSKVNEITKQAARYETAYEQLDFLNTWLCDNNSYNYDAVNGSMEEYQKNVSGAPWSSAGAILSSSGKTVGPVCEGYSRALQLLCSKLGINATVIVSESGNHMWNNVKYGLYWTGIDVTWNDTGSDRTEYFCTTVNNMDGHVVDDVDFVDRMQYPSLIAFSANDTLPQYKTGVTKEKILPYYDVYAGFWGTSQIHNVYNKGYMAGMTCVNFGIHGKVTRAQFAQILYNIAGRPAVTYAGQFSDVPQNQWYTAAVTWAAETGLVSGYPGGKFGPNDPIKREDIAVILFHRAGSPSAEQQDLEGRFTDTNQIDEYAWEAVNWAVASSVISGNANGTLDPRGNATRAQSAVIITNITK</sequence>
<evidence type="ECO:0000259" key="3">
    <source>
        <dbReference type="PROSITE" id="PS51272"/>
    </source>
</evidence>
<feature type="chain" id="PRO_5047173164" evidence="2">
    <location>
        <begin position="25"/>
        <end position="593"/>
    </location>
</feature>
<accession>A0ABS6ERP0</accession>
<comment type="caution">
    <text evidence="4">The sequence shown here is derived from an EMBL/GenBank/DDBJ whole genome shotgun (WGS) entry which is preliminary data.</text>
</comment>
<feature type="domain" description="SLH" evidence="3">
    <location>
        <begin position="539"/>
        <end position="593"/>
    </location>
</feature>
<evidence type="ECO:0000313" key="4">
    <source>
        <dbReference type="EMBL" id="MBU5490364.1"/>
    </source>
</evidence>
<dbReference type="EMBL" id="JAHLQI010000003">
    <property type="protein sequence ID" value="MBU5490364.1"/>
    <property type="molecule type" value="Genomic_DNA"/>
</dbReference>
<feature type="domain" description="SLH" evidence="3">
    <location>
        <begin position="475"/>
        <end position="538"/>
    </location>
</feature>
<dbReference type="RefSeq" id="WP_216470026.1">
    <property type="nucleotide sequence ID" value="NZ_JAHLQI010000003.1"/>
</dbReference>
<reference evidence="4 5" key="1">
    <citation type="submission" date="2021-06" db="EMBL/GenBank/DDBJ databases">
        <authorList>
            <person name="Sun Q."/>
            <person name="Li D."/>
        </authorList>
    </citation>
    <scope>NUCLEOTIDE SEQUENCE [LARGE SCALE GENOMIC DNA]</scope>
    <source>
        <strain evidence="4 5">MSJd-7</strain>
    </source>
</reference>
<proteinExistence type="predicted"/>
<keyword evidence="1" id="KW-0677">Repeat</keyword>
<evidence type="ECO:0000313" key="5">
    <source>
        <dbReference type="Proteomes" id="UP000783588"/>
    </source>
</evidence>
<protein>
    <submittedName>
        <fullName evidence="4">S-layer homology domain-containing protein</fullName>
    </submittedName>
</protein>
<dbReference type="PROSITE" id="PS51272">
    <property type="entry name" value="SLH"/>
    <property type="match status" value="3"/>
</dbReference>
<evidence type="ECO:0000256" key="2">
    <source>
        <dbReference type="SAM" id="SignalP"/>
    </source>
</evidence>
<dbReference type="Pfam" id="PF00395">
    <property type="entry name" value="SLH"/>
    <property type="match status" value="2"/>
</dbReference>